<evidence type="ECO:0000256" key="5">
    <source>
        <dbReference type="PROSITE-ProRule" id="PRU00042"/>
    </source>
</evidence>
<evidence type="ECO:0000256" key="3">
    <source>
        <dbReference type="ARBA" id="ARBA00022771"/>
    </source>
</evidence>
<evidence type="ECO:0000256" key="1">
    <source>
        <dbReference type="ARBA" id="ARBA00022723"/>
    </source>
</evidence>
<dbReference type="PROSITE" id="PS50157">
    <property type="entry name" value="ZINC_FINGER_C2H2_2"/>
    <property type="match status" value="5"/>
</dbReference>
<name>A0A0N4YCU5_NIPBR</name>
<feature type="domain" description="C2H2-type" evidence="7">
    <location>
        <begin position="2010"/>
        <end position="2040"/>
    </location>
</feature>
<dbReference type="SMART" id="SM00355">
    <property type="entry name" value="ZnF_C2H2"/>
    <property type="match status" value="14"/>
</dbReference>
<sequence length="2210" mass="245271">MAQTPRDGFDEGVPGSTNPANAFERPEFKLAISHQYPLSEIQTMAEKASTSSSSSLVSEAYSLAISKGLRSGFVEFLRCNTDASIKQSFEEVKKELMNRQSFLKSATSVVRYLQAARVLYNRLGEQERRKYELAARKRARVEHKEELAKNGVEDEMPLFINGSDLTNDDRKDAVSTTACVMPPSEHLFKDSWSTEEITRFEVLESRKLDCPLCTVSSEKIMNAVEYQTHMLEHHPCAHLYACHFCGIAFPSCEALKTHDGCEEFAASAVQRILPSGEFEFRMRFAIMILACTDCGSQFVVSSSFIGESSWTHWDEIIKYHMVHNMAKVVPLVVYSEEQLTDKVCLRFKTVTPIMKGIELDCSHCGLTGFDTIGSLESHLLGHEQCSRKKCPECSMEFSQEAFFREHLVSHLDCKSCYLAMHLANVCTFITKGVPSCGQSTYEKNGGVVYGGVSSAIFTPKMATTTFVDQWESVTCRKNANRRGRKRKAGPAYQKDPDEEDAENIPVDETVLKLRKLLGASFDPAGVLKVNGFFYTEIHSKDETEESSKRYNSSEIPFKLATDEQGEDKGSMLANDIAKNFSQFCRLAGGKPLEQEFVPIHKGLFTKVLMCRRCQCLCFGDEATVRHLSKCCPDLRKMKDGCPKFDLEDGLLVFCVFPGNSVPNARIQCWECASSLCSLFGLRVHMAAYHGVLLRIDEDFDEPGVLTSKSSLITKTTRAINLAIGLTEDGCLPVNLEQRRRESLASKLKSNETSTTLSSTITSPIPGTLLPVEASASSARRSESPAVIVLDEPPPSVQVIDCGDSAAGVLTSHDITLSAENGSSRQDNTTNVPVSIAEVSLVGQADVHHNYSTLICSEVMPSDFHPESVEMISEDARELCAMRVLLSDNEFRERLGRTLEISYDGHSYEVCSFCSFQMRGNKVVAHLVSECYMAPCPLCGNKLKLRNDRVSHKKIHKEVSERFTCKCRQVYPTFTAFQQHTCRPKNLITVTCASCKVYKCTGPAHNRNTVRKKAALHVIEKHTKEHFCCVCKSEPLEALREHVQSHVVESSAVLTPKPTLHACSEPQLLKNTVENSTYKISERIVKIITTGDTERESSESNDAVDMGSDPVTTADGTHVEDVSSEGDEATRSESSRDGSSPPLLEKQREVLAGLLDDLQPPPSVMILENVGAAEVREERQDTPTALPKSSVADDSDDEVLIVDAQKERKMSQQSQSSSSKLSTSSPVVHSVNTGDEDCMMLEVVELPSGVTPHSVSASREKKFKCSMCSETFLRKSTCTYHELHSHRNDIISDICDEPYGIPLDPNSVMYLCQQCVVAFEDPQRARRHLAQHMNKAPAYPCEKCSSICLTESNLKEHHKKHDEGRLSYRCLRCTPNQIYSSEYEIYYHLHIDHSIPLIAFCKNCLVASANLDSVFVHVVYRECSGTRHATPRLSMITLQRSMGFGIASELYYQPNDEARMTGKQGHFATPSMCSHRSFISFGDSFTTCPEDPSKCFGMVNQNRWHSYLCATNKNNPGEMPSSLPDGKTMRCTGNDNMLNLLLGRFKNNGCLDRNGHAGNGPSHIGSSAPSGSNYPSHPVEQRRSGVGVSTCEVVNRRQSAAVNGGASSSSSAQTLIYPTSQPHASGGDMVAVRQALSRHPTSFVNQATCLFCRRRDTPMICEPPDRAYEAVSMLCTKFREVHPNAAQSLFSALNSFIRETHIQHSGRALFCFCRWHYSASCFDSTGRQVLSIAPSNIDSQILLHNFHSGLMYPDPGSMAFLASSAPIPSSAAASANLPHLSQSSVQISSQNIAPAPARPHAPPPPKEGAVRQRILIRCVLCTVVPPSGSCRTTSFIADHLVAVPGEPAKEKWAQNICLSLVGPGAQDFLKVFRASKQPKLCIRHFNPRALMMSSNGMLMRCPSTDELPCADFAQYASLSGDFNQALNRLIDGMDCKQNTNTIAMMLKIVQELVKCSDELHQYHQLPNKFVCLECFSRSNVLRTEQDMIEHCTIKHCETNAEDKRVPVVYALHCPLRSCKGTFPSVQLLRKHINHEHSAQFPMSSDNCATRFYNAAKMSFHNGVHERYSHDVTCCYLCGVADPWQRELSNGIRISHELVHAMKRFVICKTCMAPMGHDPTGVVLIDHFMHAHMLDQPKRVRYCKVCRQSVIAPGIAEHILEQHRLIAFRPRYASQSQTSMLSVMNGSELCVYLGVPNELCKPNPLAESAELG</sequence>
<dbReference type="Proteomes" id="UP000271162">
    <property type="component" value="Unassembled WGS sequence"/>
</dbReference>
<proteinExistence type="predicted"/>
<evidence type="ECO:0000313" key="8">
    <source>
        <dbReference type="EMBL" id="VDL77982.1"/>
    </source>
</evidence>
<protein>
    <submittedName>
        <fullName evidence="10">C2H2-type domain-containing protein</fullName>
    </submittedName>
</protein>
<dbReference type="Gene3D" id="3.30.160.60">
    <property type="entry name" value="Classic Zinc Finger"/>
    <property type="match status" value="1"/>
</dbReference>
<feature type="region of interest" description="Disordered" evidence="6">
    <location>
        <begin position="1"/>
        <end position="20"/>
    </location>
</feature>
<evidence type="ECO:0000259" key="7">
    <source>
        <dbReference type="PROSITE" id="PS50157"/>
    </source>
</evidence>
<keyword evidence="4" id="KW-0862">Zinc</keyword>
<feature type="compositionally biased region" description="Low complexity" evidence="6">
    <location>
        <begin position="1210"/>
        <end position="1224"/>
    </location>
</feature>
<dbReference type="WBParaSite" id="NBR_0001439201-mRNA-1">
    <property type="protein sequence ID" value="NBR_0001439201-mRNA-1"/>
    <property type="gene ID" value="NBR_0001439201"/>
</dbReference>
<dbReference type="PROSITE" id="PS00028">
    <property type="entry name" value="ZINC_FINGER_C2H2_1"/>
    <property type="match status" value="6"/>
</dbReference>
<dbReference type="GO" id="GO:0008270">
    <property type="term" value="F:zinc ion binding"/>
    <property type="evidence" value="ECO:0007669"/>
    <property type="project" value="UniProtKB-KW"/>
</dbReference>
<feature type="compositionally biased region" description="Basic residues" evidence="6">
    <location>
        <begin position="479"/>
        <end position="488"/>
    </location>
</feature>
<evidence type="ECO:0000313" key="10">
    <source>
        <dbReference type="WBParaSite" id="NBR_0001439201-mRNA-1"/>
    </source>
</evidence>
<keyword evidence="2" id="KW-0677">Repeat</keyword>
<feature type="compositionally biased region" description="Polar residues" evidence="6">
    <location>
        <begin position="1563"/>
        <end position="1574"/>
    </location>
</feature>
<feature type="domain" description="C2H2-type" evidence="7">
    <location>
        <begin position="1309"/>
        <end position="1336"/>
    </location>
</feature>
<evidence type="ECO:0000256" key="2">
    <source>
        <dbReference type="ARBA" id="ARBA00022737"/>
    </source>
</evidence>
<feature type="domain" description="C2H2-type" evidence="7">
    <location>
        <begin position="388"/>
        <end position="415"/>
    </location>
</feature>
<feature type="domain" description="C2H2-type" evidence="7">
    <location>
        <begin position="1262"/>
        <end position="1290"/>
    </location>
</feature>
<dbReference type="InterPro" id="IPR013087">
    <property type="entry name" value="Znf_C2H2_type"/>
</dbReference>
<feature type="region of interest" description="Disordered" evidence="6">
    <location>
        <begin position="1089"/>
        <end position="1143"/>
    </location>
</feature>
<dbReference type="PANTHER" id="PTHR24379:SF121">
    <property type="entry name" value="C2H2-TYPE DOMAIN-CONTAINING PROTEIN"/>
    <property type="match status" value="1"/>
</dbReference>
<feature type="region of interest" description="Disordered" evidence="6">
    <location>
        <begin position="1599"/>
        <end position="1619"/>
    </location>
</feature>
<evidence type="ECO:0000256" key="4">
    <source>
        <dbReference type="ARBA" id="ARBA00022833"/>
    </source>
</evidence>
<keyword evidence="9" id="KW-1185">Reference proteome</keyword>
<feature type="region of interest" description="Disordered" evidence="6">
    <location>
        <begin position="1173"/>
        <end position="1227"/>
    </location>
</feature>
<evidence type="ECO:0000313" key="9">
    <source>
        <dbReference type="Proteomes" id="UP000271162"/>
    </source>
</evidence>
<accession>A0A0N4YCU5</accession>
<keyword evidence="3 5" id="KW-0863">Zinc-finger</keyword>
<evidence type="ECO:0000256" key="6">
    <source>
        <dbReference type="SAM" id="MobiDB-lite"/>
    </source>
</evidence>
<feature type="domain" description="C2H2-type" evidence="7">
    <location>
        <begin position="1338"/>
        <end position="1365"/>
    </location>
</feature>
<keyword evidence="1" id="KW-0479">Metal-binding</keyword>
<dbReference type="PANTHER" id="PTHR24379">
    <property type="entry name" value="KRAB AND ZINC FINGER DOMAIN-CONTAINING"/>
    <property type="match status" value="1"/>
</dbReference>
<dbReference type="STRING" id="27835.A0A0N4YCU5"/>
<reference evidence="8 9" key="2">
    <citation type="submission" date="2018-11" db="EMBL/GenBank/DDBJ databases">
        <authorList>
            <consortium name="Pathogen Informatics"/>
        </authorList>
    </citation>
    <scope>NUCLEOTIDE SEQUENCE [LARGE SCALE GENOMIC DNA]</scope>
</reference>
<feature type="region of interest" description="Disordered" evidence="6">
    <location>
        <begin position="479"/>
        <end position="503"/>
    </location>
</feature>
<feature type="region of interest" description="Disordered" evidence="6">
    <location>
        <begin position="1552"/>
        <end position="1587"/>
    </location>
</feature>
<dbReference type="OMA" id="HTGETHY"/>
<gene>
    <name evidence="8" type="ORF">NBR_LOCUS14393</name>
</gene>
<organism evidence="10">
    <name type="scientific">Nippostrongylus brasiliensis</name>
    <name type="common">Rat hookworm</name>
    <dbReference type="NCBI Taxonomy" id="27835"/>
    <lineage>
        <taxon>Eukaryota</taxon>
        <taxon>Metazoa</taxon>
        <taxon>Ecdysozoa</taxon>
        <taxon>Nematoda</taxon>
        <taxon>Chromadorea</taxon>
        <taxon>Rhabditida</taxon>
        <taxon>Rhabditina</taxon>
        <taxon>Rhabditomorpha</taxon>
        <taxon>Strongyloidea</taxon>
        <taxon>Heligmosomidae</taxon>
        <taxon>Nippostrongylus</taxon>
    </lineage>
</organism>
<dbReference type="EMBL" id="UYSL01021346">
    <property type="protein sequence ID" value="VDL77982.1"/>
    <property type="molecule type" value="Genomic_DNA"/>
</dbReference>
<reference evidence="10" key="1">
    <citation type="submission" date="2016-04" db="UniProtKB">
        <authorList>
            <consortium name="WormBaseParasite"/>
        </authorList>
    </citation>
    <scope>IDENTIFICATION</scope>
</reference>
<feature type="compositionally biased region" description="Low complexity" evidence="6">
    <location>
        <begin position="1599"/>
        <end position="1611"/>
    </location>
</feature>